<dbReference type="GO" id="GO:0008168">
    <property type="term" value="F:methyltransferase activity"/>
    <property type="evidence" value="ECO:0007669"/>
    <property type="project" value="UniProtKB-KW"/>
</dbReference>
<organism evidence="3 4">
    <name type="scientific">Streptomyces bottropensis</name>
    <dbReference type="NCBI Taxonomy" id="42235"/>
    <lineage>
        <taxon>Bacteria</taxon>
        <taxon>Bacillati</taxon>
        <taxon>Actinomycetota</taxon>
        <taxon>Actinomycetes</taxon>
        <taxon>Kitasatosporales</taxon>
        <taxon>Streptomycetaceae</taxon>
        <taxon>Streptomyces</taxon>
    </lineage>
</organism>
<dbReference type="Pfam" id="PF04072">
    <property type="entry name" value="LCM"/>
    <property type="match status" value="1"/>
</dbReference>
<sequence length="289" mass="32393">MELSGLEPVMDGVGETALWTLYHRSLAARDPACGLTDPKALELVQTLGHPFTRRFGTDNRGWARGMAVRAHCYDREVRAFLARHPRGTVVCLGEGLETQFWRVDNGMVQWLGVELAEPAALRRRLLPDTDRRRTVTCSLSDERWMREVDASHGVLVLAQGVLMYMAWERVRALVQACAARFPGAGLVFDTPPSWFTAGAVQSRFRYPARYRPPPMPWGMTPARLRELRACPGVTAALQVPVPRGTGLWWGRAVPVVDRVPVLRSYGPLFVTRLIFERVPCPGRPSARHS</sequence>
<evidence type="ECO:0000256" key="2">
    <source>
        <dbReference type="ARBA" id="ARBA00022679"/>
    </source>
</evidence>
<dbReference type="SUPFAM" id="SSF53335">
    <property type="entry name" value="S-adenosyl-L-methionine-dependent methyltransferases"/>
    <property type="match status" value="1"/>
</dbReference>
<dbReference type="EC" id="2.1.1.-" evidence="3"/>
<dbReference type="PANTHER" id="PTHR43619">
    <property type="entry name" value="S-ADENOSYL-L-METHIONINE-DEPENDENT METHYLTRANSFERASE YKTD-RELATED"/>
    <property type="match status" value="1"/>
</dbReference>
<protein>
    <submittedName>
        <fullName evidence="3">Class I SAM-dependent methyltransferase</fullName>
        <ecNumber evidence="3">2.1.1.-</ecNumber>
    </submittedName>
</protein>
<comment type="caution">
    <text evidence="3">The sequence shown here is derived from an EMBL/GenBank/DDBJ whole genome shotgun (WGS) entry which is preliminary data.</text>
</comment>
<dbReference type="Gene3D" id="3.40.50.150">
    <property type="entry name" value="Vaccinia Virus protein VP39"/>
    <property type="match status" value="1"/>
</dbReference>
<keyword evidence="1 3" id="KW-0489">Methyltransferase</keyword>
<keyword evidence="4" id="KW-1185">Reference proteome</keyword>
<dbReference type="Proteomes" id="UP001310290">
    <property type="component" value="Unassembled WGS sequence"/>
</dbReference>
<accession>A0ABU8AZQ7</accession>
<dbReference type="InterPro" id="IPR007213">
    <property type="entry name" value="Ppm1/Ppm2/Tcmp"/>
</dbReference>
<dbReference type="EMBL" id="JARULZ010000002">
    <property type="protein sequence ID" value="MEH0638688.1"/>
    <property type="molecule type" value="Genomic_DNA"/>
</dbReference>
<dbReference type="GO" id="GO:0032259">
    <property type="term" value="P:methylation"/>
    <property type="evidence" value="ECO:0007669"/>
    <property type="project" value="UniProtKB-KW"/>
</dbReference>
<gene>
    <name evidence="3" type="ORF">QBA35_36405</name>
</gene>
<evidence type="ECO:0000256" key="1">
    <source>
        <dbReference type="ARBA" id="ARBA00022603"/>
    </source>
</evidence>
<keyword evidence="2 3" id="KW-0808">Transferase</keyword>
<dbReference type="InterPro" id="IPR029063">
    <property type="entry name" value="SAM-dependent_MTases_sf"/>
</dbReference>
<proteinExistence type="predicted"/>
<dbReference type="RefSeq" id="WP_334661326.1">
    <property type="nucleotide sequence ID" value="NZ_JARULZ010000002.1"/>
</dbReference>
<evidence type="ECO:0000313" key="4">
    <source>
        <dbReference type="Proteomes" id="UP001310290"/>
    </source>
</evidence>
<name>A0ABU8AZQ7_9ACTN</name>
<reference evidence="3" key="1">
    <citation type="submission" date="2023-04" db="EMBL/GenBank/DDBJ databases">
        <title>Genomic diversity of scab-causing Streptomyces spp. in the province of Quebec, Canada.</title>
        <authorList>
            <person name="Biessy A."/>
            <person name="Cadieux M."/>
            <person name="Ciotola M."/>
            <person name="Filion M."/>
        </authorList>
    </citation>
    <scope>NUCLEOTIDE SEQUENCE</scope>
    <source>
        <strain evidence="3">B21-115</strain>
    </source>
</reference>
<dbReference type="PANTHER" id="PTHR43619:SF2">
    <property type="entry name" value="S-ADENOSYL-L-METHIONINE-DEPENDENT METHYLTRANSFERASES SUPERFAMILY PROTEIN"/>
    <property type="match status" value="1"/>
</dbReference>
<evidence type="ECO:0000313" key="3">
    <source>
        <dbReference type="EMBL" id="MEH0638688.1"/>
    </source>
</evidence>